<comment type="caution">
    <text evidence="2">The sequence shown here is derived from an EMBL/GenBank/DDBJ whole genome shotgun (WGS) entry which is preliminary data.</text>
</comment>
<sequence length="501" mass="57636">MSLGSRRLSSHLIQLITLITFIWVLLLASLWTFHADTVRAVIPLDKFTAWPSYDPVDSAKDDRIQLLQVGDASPTRLALSSGRWQSNPAHQNLSLQWTDASSRYNCWSESELHPKGSGVRRSQDIDAWDWMKGDGEPLEDWSVERFVIRGLQSRFGYFMVGDSLTDGIFVALHRMLCEPNPTSHPLALERTYGHGPVRWKHATGPEVYYNNLTLNMAHSLGKALLERHDSAVDGKGEKEDELLGKIPRQRFFEPIVRFVRNSNLASEEEMEEILIEGLGIPLDWTIQLRTLAPWREYLASYADYDGWDGEKAGIVLINTGPHWEPDRFKPSTEAQMQLAYNLTMQKVYESLSALPSTLDLRILYRSTLPGHKDCEKKLYPVTKYDDAAVHPTGPFTGPYHWHWFPQYNDVARELWGRGRWSVRSKSRSTIEDKWERRHLSQDSWGSGIVTDYWDVWNLAATRPDAHVAWANRFMDCLHWCSGGVYAWVARAWWHTIVQEGL</sequence>
<dbReference type="AlphaFoldDB" id="G4TNL1"/>
<dbReference type="InParanoid" id="G4TNL1"/>
<gene>
    <name evidence="2" type="ORF">PIIN_06840</name>
</gene>
<evidence type="ECO:0000313" key="3">
    <source>
        <dbReference type="Proteomes" id="UP000007148"/>
    </source>
</evidence>
<keyword evidence="1" id="KW-0472">Membrane</keyword>
<keyword evidence="1" id="KW-0812">Transmembrane</keyword>
<dbReference type="Proteomes" id="UP000007148">
    <property type="component" value="Unassembled WGS sequence"/>
</dbReference>
<feature type="transmembrane region" description="Helical" evidence="1">
    <location>
        <begin position="12"/>
        <end position="33"/>
    </location>
</feature>
<name>G4TNL1_SERID</name>
<dbReference type="OMA" id="CWSESEL"/>
<dbReference type="eggNOG" id="ENOG502RSBH">
    <property type="taxonomic scope" value="Eukaryota"/>
</dbReference>
<keyword evidence="1" id="KW-1133">Transmembrane helix</keyword>
<dbReference type="EMBL" id="CAFZ01000190">
    <property type="protein sequence ID" value="CCA72904.1"/>
    <property type="molecule type" value="Genomic_DNA"/>
</dbReference>
<evidence type="ECO:0000313" key="2">
    <source>
        <dbReference type="EMBL" id="CCA72904.1"/>
    </source>
</evidence>
<reference evidence="2 3" key="1">
    <citation type="journal article" date="2011" name="PLoS Pathog.">
        <title>Endophytic Life Strategies Decoded by Genome and Transcriptome Analyses of the Mutualistic Root Symbiont Piriformospora indica.</title>
        <authorList>
            <person name="Zuccaro A."/>
            <person name="Lahrmann U."/>
            <person name="Guldener U."/>
            <person name="Langen G."/>
            <person name="Pfiffi S."/>
            <person name="Biedenkopf D."/>
            <person name="Wong P."/>
            <person name="Samans B."/>
            <person name="Grimm C."/>
            <person name="Basiewicz M."/>
            <person name="Murat C."/>
            <person name="Martin F."/>
            <person name="Kogel K.H."/>
        </authorList>
    </citation>
    <scope>NUCLEOTIDE SEQUENCE [LARGE SCALE GENOMIC DNA]</scope>
    <source>
        <strain evidence="2 3">DSM 11827</strain>
    </source>
</reference>
<accession>G4TNL1</accession>
<protein>
    <submittedName>
        <fullName evidence="2">Uncharacterized protein</fullName>
    </submittedName>
</protein>
<dbReference type="OrthoDB" id="630188at2759"/>
<organism evidence="2 3">
    <name type="scientific">Serendipita indica (strain DSM 11827)</name>
    <name type="common">Root endophyte fungus</name>
    <name type="synonym">Piriformospora indica</name>
    <dbReference type="NCBI Taxonomy" id="1109443"/>
    <lineage>
        <taxon>Eukaryota</taxon>
        <taxon>Fungi</taxon>
        <taxon>Dikarya</taxon>
        <taxon>Basidiomycota</taxon>
        <taxon>Agaricomycotina</taxon>
        <taxon>Agaricomycetes</taxon>
        <taxon>Sebacinales</taxon>
        <taxon>Serendipitaceae</taxon>
        <taxon>Serendipita</taxon>
    </lineage>
</organism>
<dbReference type="HOGENOM" id="CLU_544125_0_0_1"/>
<proteinExistence type="predicted"/>
<keyword evidence="3" id="KW-1185">Reference proteome</keyword>
<evidence type="ECO:0000256" key="1">
    <source>
        <dbReference type="SAM" id="Phobius"/>
    </source>
</evidence>